<dbReference type="KEGG" id="slia:HA039_11075"/>
<feature type="region of interest" description="Disordered" evidence="1">
    <location>
        <begin position="93"/>
        <end position="119"/>
    </location>
</feature>
<name>A0A6G9H8E2_9ACTN</name>
<evidence type="ECO:0000256" key="1">
    <source>
        <dbReference type="SAM" id="MobiDB-lite"/>
    </source>
</evidence>
<dbReference type="AlphaFoldDB" id="A0A6G9H8E2"/>
<sequence>MKTGTTVVKTDGSVVSTVKMTDRLVASVCSLDVARIELNGTGLPGASFVPSAGFAGLPVLLAAHDERPIQALEAGAAAVEAQAYAYAAASAETGRQTSKTTEHHKMWAFRGPEPWSDPA</sequence>
<accession>A0A6G9H8E2</accession>
<keyword evidence="3" id="KW-1185">Reference proteome</keyword>
<dbReference type="Proteomes" id="UP000501179">
    <property type="component" value="Chromosome"/>
</dbReference>
<dbReference type="EMBL" id="CP050177">
    <property type="protein sequence ID" value="QIQ06828.1"/>
    <property type="molecule type" value="Genomic_DNA"/>
</dbReference>
<protein>
    <submittedName>
        <fullName evidence="2">Uncharacterized protein</fullName>
    </submittedName>
</protein>
<evidence type="ECO:0000313" key="3">
    <source>
        <dbReference type="Proteomes" id="UP000501179"/>
    </source>
</evidence>
<gene>
    <name evidence="2" type="ORF">HA039_11075</name>
</gene>
<evidence type="ECO:0000313" key="2">
    <source>
        <dbReference type="EMBL" id="QIQ06828.1"/>
    </source>
</evidence>
<organism evidence="2 3">
    <name type="scientific">Streptomyces liangshanensis</name>
    <dbReference type="NCBI Taxonomy" id="2717324"/>
    <lineage>
        <taxon>Bacteria</taxon>
        <taxon>Bacillati</taxon>
        <taxon>Actinomycetota</taxon>
        <taxon>Actinomycetes</taxon>
        <taxon>Kitasatosporales</taxon>
        <taxon>Streptomycetaceae</taxon>
        <taxon>Streptomyces</taxon>
    </lineage>
</organism>
<proteinExistence type="predicted"/>
<reference evidence="2 3" key="1">
    <citation type="submission" date="2020-03" db="EMBL/GenBank/DDBJ databases">
        <title>A novel species.</title>
        <authorList>
            <person name="Gao J."/>
        </authorList>
    </citation>
    <scope>NUCLEOTIDE SEQUENCE [LARGE SCALE GENOMIC DNA]</scope>
    <source>
        <strain evidence="2 3">QMT-12</strain>
    </source>
</reference>